<evidence type="ECO:0000313" key="3">
    <source>
        <dbReference type="Proteomes" id="UP000215459"/>
    </source>
</evidence>
<gene>
    <name evidence="2" type="ORF">CHM34_08495</name>
</gene>
<dbReference type="GO" id="GO:0015558">
    <property type="term" value="F:secondary active p-aminobenzoyl-glutamate transmembrane transporter activity"/>
    <property type="evidence" value="ECO:0007669"/>
    <property type="project" value="InterPro"/>
</dbReference>
<dbReference type="PANTHER" id="PTHR30282:SF0">
    <property type="entry name" value="P-AMINOBENZOYL-GLUTAMATE TRANSPORT PROTEIN"/>
    <property type="match status" value="1"/>
</dbReference>
<accession>A0A235B750</accession>
<sequence length="515" mass="55982">MRPSPVDPSKRPLKQRSFIRFLDILEKYGNQLPDPVTLFIILALIMIVVSHFAAMGPVTAVHPSTGETIQAKSLLSGNGLVQMLTGMVSNFTQFPPLGLVLVIMTGVGLAEKSGLISALLKRTVLAAPSAWVIPVIIFMAMMGNATGDAAFVVLPPIAAMVLMALGYHPLVGLVVSYAAVAGGFAANLVINVLDVLVAGFTEAGAHMIDSDYVGNPAMNYYFLIASSFLLIVVCTWVTYKITIPRLGEYTGQAVKVEPLSRQESCGLRWAGISFLMYIFLLLLLTVPEDGLLRNPETGSLTKDAPFMTGIVPIITFLFFIPAVVYGIGAKTIRSDRHVTKYLGEAMKEMGPYIVLVFVAAQTIAYFEWSQLGPIIAIKGAGFLEKMNLTGIPMFIGFILLASLINLILASSSAKWAILSPVFVPMFMMLGYHPAVTQLAYRIGDSVTNPITPMLPYFVILLSFARQYDAKIGMGTLMALLLPYSIFFAVFWMLLFVLWFLFGLPLGPDGPIFLPK</sequence>
<feature type="transmembrane region" description="Helical" evidence="1">
    <location>
        <begin position="220"/>
        <end position="239"/>
    </location>
</feature>
<feature type="transmembrane region" description="Helical" evidence="1">
    <location>
        <begin position="388"/>
        <end position="408"/>
    </location>
</feature>
<keyword evidence="1" id="KW-1133">Transmembrane helix</keyword>
<dbReference type="EMBL" id="NOWF01000004">
    <property type="protein sequence ID" value="OYD08138.1"/>
    <property type="molecule type" value="Genomic_DNA"/>
</dbReference>
<feature type="transmembrane region" description="Helical" evidence="1">
    <location>
        <begin position="476"/>
        <end position="501"/>
    </location>
</feature>
<dbReference type="Pfam" id="PF03806">
    <property type="entry name" value="ABG_transport"/>
    <property type="match status" value="1"/>
</dbReference>
<proteinExistence type="predicted"/>
<keyword evidence="1" id="KW-0472">Membrane</keyword>
<comment type="caution">
    <text evidence="2">The sequence shown here is derived from an EMBL/GenBank/DDBJ whole genome shotgun (WGS) entry which is preliminary data.</text>
</comment>
<dbReference type="AlphaFoldDB" id="A0A235B750"/>
<dbReference type="Proteomes" id="UP000215459">
    <property type="component" value="Unassembled WGS sequence"/>
</dbReference>
<feature type="transmembrane region" description="Helical" evidence="1">
    <location>
        <begin position="36"/>
        <end position="54"/>
    </location>
</feature>
<keyword evidence="1" id="KW-0812">Transmembrane</keyword>
<evidence type="ECO:0000256" key="1">
    <source>
        <dbReference type="SAM" id="Phobius"/>
    </source>
</evidence>
<feature type="transmembrane region" description="Helical" evidence="1">
    <location>
        <begin position="415"/>
        <end position="434"/>
    </location>
</feature>
<dbReference type="GO" id="GO:1902604">
    <property type="term" value="P:p-aminobenzoyl-glutamate transmembrane transport"/>
    <property type="evidence" value="ECO:0007669"/>
    <property type="project" value="InterPro"/>
</dbReference>
<feature type="transmembrane region" description="Helical" evidence="1">
    <location>
        <begin position="93"/>
        <end position="111"/>
    </location>
</feature>
<dbReference type="OrthoDB" id="3314392at2"/>
<dbReference type="InterPro" id="IPR004697">
    <property type="entry name" value="AbgT"/>
</dbReference>
<keyword evidence="3" id="KW-1185">Reference proteome</keyword>
<feature type="transmembrane region" description="Helical" evidence="1">
    <location>
        <begin position="174"/>
        <end position="200"/>
    </location>
</feature>
<protein>
    <submittedName>
        <fullName evidence="2">Aminobenzoyl-glutamate transporter</fullName>
    </submittedName>
</protein>
<feature type="transmembrane region" description="Helical" evidence="1">
    <location>
        <begin position="123"/>
        <end position="143"/>
    </location>
</feature>
<feature type="transmembrane region" description="Helical" evidence="1">
    <location>
        <begin position="306"/>
        <end position="328"/>
    </location>
</feature>
<feature type="transmembrane region" description="Helical" evidence="1">
    <location>
        <begin position="446"/>
        <end position="464"/>
    </location>
</feature>
<reference evidence="2 3" key="1">
    <citation type="submission" date="2017-07" db="EMBL/GenBank/DDBJ databases">
        <title>The genome sequence of Paludifilum halophilum highlights mechanisms for microbial adaptation to high salt environemnts.</title>
        <authorList>
            <person name="Belbahri L."/>
        </authorList>
    </citation>
    <scope>NUCLEOTIDE SEQUENCE [LARGE SCALE GENOMIC DNA]</scope>
    <source>
        <strain evidence="2 3">DSM 102817</strain>
    </source>
</reference>
<evidence type="ECO:0000313" key="2">
    <source>
        <dbReference type="EMBL" id="OYD08138.1"/>
    </source>
</evidence>
<feature type="transmembrane region" description="Helical" evidence="1">
    <location>
        <begin position="267"/>
        <end position="286"/>
    </location>
</feature>
<name>A0A235B750_9BACL</name>
<organism evidence="2 3">
    <name type="scientific">Paludifilum halophilum</name>
    <dbReference type="NCBI Taxonomy" id="1642702"/>
    <lineage>
        <taxon>Bacteria</taxon>
        <taxon>Bacillati</taxon>
        <taxon>Bacillota</taxon>
        <taxon>Bacilli</taxon>
        <taxon>Bacillales</taxon>
        <taxon>Thermoactinomycetaceae</taxon>
        <taxon>Paludifilum</taxon>
    </lineage>
</organism>
<feature type="transmembrane region" description="Helical" evidence="1">
    <location>
        <begin position="149"/>
        <end position="167"/>
    </location>
</feature>
<feature type="transmembrane region" description="Helical" evidence="1">
    <location>
        <begin position="349"/>
        <end position="368"/>
    </location>
</feature>
<dbReference type="RefSeq" id="WP_094264172.1">
    <property type="nucleotide sequence ID" value="NZ_NOWF01000004.1"/>
</dbReference>
<dbReference type="PANTHER" id="PTHR30282">
    <property type="entry name" value="P-AMINOBENZOYL GLUTAMATE TRANSPORTER"/>
    <property type="match status" value="1"/>
</dbReference>